<sequence length="225" mass="26573">MKKNVFLITLLFTFSAIYSQSSLVTINRNQDLGLFNSSSGVYEMMNNVKQIKKLYYFKSFNNKTIINIKNGKKYKINNFNLDLVDNLFVSKVNNDSLFVFSSIESAIINNREFIKQDGGIYEVLVKGKRVNFKIRYYSEKKDEVIDRLNGKVVKPMRFVLKKEYYLVNNKTSSLKILNKLNKKKLLKFIEDNKLENEVLNFIKKKKLSFKKEEEIKQILNYYNSL</sequence>
<name>A0A420E3K6_9FLAO</name>
<protein>
    <recommendedName>
        <fullName evidence="4">GLPGLI family protein</fullName>
    </recommendedName>
</protein>
<feature type="signal peptide" evidence="1">
    <location>
        <begin position="1"/>
        <end position="19"/>
    </location>
</feature>
<evidence type="ECO:0008006" key="4">
    <source>
        <dbReference type="Google" id="ProtNLM"/>
    </source>
</evidence>
<evidence type="ECO:0000313" key="2">
    <source>
        <dbReference type="EMBL" id="RKF04619.1"/>
    </source>
</evidence>
<proteinExistence type="predicted"/>
<feature type="chain" id="PRO_5018985410" description="GLPGLI family protein" evidence="1">
    <location>
        <begin position="20"/>
        <end position="225"/>
    </location>
</feature>
<comment type="caution">
    <text evidence="2">The sequence shown here is derived from an EMBL/GenBank/DDBJ whole genome shotgun (WGS) entry which is preliminary data.</text>
</comment>
<keyword evidence="3" id="KW-1185">Reference proteome</keyword>
<dbReference type="EMBL" id="RAQM01000007">
    <property type="protein sequence ID" value="RKF04619.1"/>
    <property type="molecule type" value="Genomic_DNA"/>
</dbReference>
<gene>
    <name evidence="2" type="ORF">C8N26_1292</name>
</gene>
<accession>A0A420E3K6</accession>
<dbReference type="Proteomes" id="UP000285780">
    <property type="component" value="Unassembled WGS sequence"/>
</dbReference>
<keyword evidence="1" id="KW-0732">Signal</keyword>
<evidence type="ECO:0000256" key="1">
    <source>
        <dbReference type="SAM" id="SignalP"/>
    </source>
</evidence>
<dbReference type="RefSeq" id="WP_120186512.1">
    <property type="nucleotide sequence ID" value="NZ_RAQM01000007.1"/>
</dbReference>
<organism evidence="2 3">
    <name type="scientific">Tenacibaculum lutimaris</name>
    <dbReference type="NCBI Taxonomy" id="285258"/>
    <lineage>
        <taxon>Bacteria</taxon>
        <taxon>Pseudomonadati</taxon>
        <taxon>Bacteroidota</taxon>
        <taxon>Flavobacteriia</taxon>
        <taxon>Flavobacteriales</taxon>
        <taxon>Flavobacteriaceae</taxon>
        <taxon>Tenacibaculum</taxon>
    </lineage>
</organism>
<evidence type="ECO:0000313" key="3">
    <source>
        <dbReference type="Proteomes" id="UP000285780"/>
    </source>
</evidence>
<reference evidence="2 3" key="1">
    <citation type="submission" date="2018-09" db="EMBL/GenBank/DDBJ databases">
        <title>Genomic Encyclopedia of Archaeal and Bacterial Type Strains, Phase II (KMG-II): from individual species to whole genera.</title>
        <authorList>
            <person name="Goeker M."/>
        </authorList>
    </citation>
    <scope>NUCLEOTIDE SEQUENCE [LARGE SCALE GENOMIC DNA]</scope>
    <source>
        <strain evidence="2 3">DSM 16505</strain>
    </source>
</reference>
<dbReference type="AlphaFoldDB" id="A0A420E3K6"/>